<gene>
    <name evidence="1" type="ordered locus">Igag_0785</name>
</gene>
<protein>
    <submittedName>
        <fullName evidence="1">Uncharacterized protein</fullName>
    </submittedName>
</protein>
<name>E0STD4_IGNAA</name>
<organism evidence="1 2">
    <name type="scientific">Ignisphaera aggregans (strain DSM 17230 / JCM 13409 / AQ1.S1)</name>
    <dbReference type="NCBI Taxonomy" id="583356"/>
    <lineage>
        <taxon>Archaea</taxon>
        <taxon>Thermoproteota</taxon>
        <taxon>Thermoprotei</taxon>
        <taxon>Desulfurococcales</taxon>
        <taxon>Desulfurococcaceae</taxon>
        <taxon>Ignisphaera</taxon>
    </lineage>
</organism>
<dbReference type="STRING" id="583356.Igag_0785"/>
<dbReference type="KEGG" id="iag:Igag_0785"/>
<reference evidence="1 2" key="1">
    <citation type="journal article" date="2010" name="Stand. Genomic Sci.">
        <title>Complete genome sequence of Ignisphaera aggregans type strain (AQ1.S1).</title>
        <authorList>
            <person name="Goker M."/>
            <person name="Held B."/>
            <person name="Lapidus A."/>
            <person name="Nolan M."/>
            <person name="Spring S."/>
            <person name="Yasawong M."/>
            <person name="Lucas S."/>
            <person name="Glavina Del Rio T."/>
            <person name="Tice H."/>
            <person name="Cheng J.F."/>
            <person name="Goodwin L."/>
            <person name="Tapia R."/>
            <person name="Pitluck S."/>
            <person name="Liolios K."/>
            <person name="Ivanova N."/>
            <person name="Mavromatis K."/>
            <person name="Mikhailova N."/>
            <person name="Pati A."/>
            <person name="Chen A."/>
            <person name="Palaniappan K."/>
            <person name="Brambilla E."/>
            <person name="Land M."/>
            <person name="Hauser L."/>
            <person name="Chang Y.J."/>
            <person name="Jeffries C.D."/>
            <person name="Brettin T."/>
            <person name="Detter J.C."/>
            <person name="Han C."/>
            <person name="Rohde M."/>
            <person name="Sikorski J."/>
            <person name="Woyke T."/>
            <person name="Bristow J."/>
            <person name="Eisen J.A."/>
            <person name="Markowitz V."/>
            <person name="Hugenholtz P."/>
            <person name="Kyrpides N.C."/>
            <person name="Klenk H.P."/>
        </authorList>
    </citation>
    <scope>NUCLEOTIDE SEQUENCE [LARGE SCALE GENOMIC DNA]</scope>
    <source>
        <strain evidence="2">DSM 17230 / JCM 13409 / AQ1.S1</strain>
    </source>
</reference>
<accession>E0STD4</accession>
<keyword evidence="2" id="KW-1185">Reference proteome</keyword>
<dbReference type="AlphaFoldDB" id="E0STD4"/>
<evidence type="ECO:0000313" key="1">
    <source>
        <dbReference type="EMBL" id="ADM27611.1"/>
    </source>
</evidence>
<evidence type="ECO:0000313" key="2">
    <source>
        <dbReference type="Proteomes" id="UP000001304"/>
    </source>
</evidence>
<dbReference type="Proteomes" id="UP000001304">
    <property type="component" value="Chromosome"/>
</dbReference>
<dbReference type="EMBL" id="CP002098">
    <property type="protein sequence ID" value="ADM27611.1"/>
    <property type="molecule type" value="Genomic_DNA"/>
</dbReference>
<dbReference type="HOGENOM" id="CLU_2127795_0_0_2"/>
<proteinExistence type="predicted"/>
<sequence>MRLEFSKINLFIDPNASGKKSNLAKTLRLFKNHFIYGIPIPEESIVDEIPFWGLVHRFNVYEDIDILKSKVLKRFEEEIVRGVGDAKHMGIVFVERSIGHGFLQICVRKELRI</sequence>
<dbReference type="BioCyc" id="IAGG583356:GHAH-777-MONOMER"/>